<dbReference type="RefSeq" id="WP_187008884.1">
    <property type="nucleotide sequence ID" value="NZ_JACRUI010000001.1"/>
</dbReference>
<keyword evidence="3" id="KW-1185">Reference proteome</keyword>
<dbReference type="InterPro" id="IPR026341">
    <property type="entry name" value="T9SS_type_B"/>
</dbReference>
<dbReference type="NCBIfam" id="TIGR04131">
    <property type="entry name" value="Bac_Flav_CTERM"/>
    <property type="match status" value="1"/>
</dbReference>
<name>A0ABR7J420_9FLAO</name>
<sequence length="1347" mass="147173">MKNVYLFFFALFCSNAFCQSILVDDTSRSADQLVQLLLGNSCTTVSNISISSSQSTAYFNNNGGLFPVTEGVIIRNGIAKYTEGQYTGNNLSSQINTNTDPTLQNISNSSGQSSPITDVAFLEFDFIPLSTNFSFDFLFASNEFGEFQCGFSDVFAFLLTDLATNTTTNLAIVPGTNEPVSVKNIRDNQYNSSCTSVNPNLFSTYNLTDPSASSINMRGFTQILNAAAVVIPNRSYRIRIVIGDANDSNYDSAVFLSSGSFTTTIDLGPDQTICEGNSYEIKTGLTDPKYIHTWKKNNQILVGETQESLVVNGPGNYQVSIEQVGTNCVIEDEVIFEDLQINTPVDLRNCDSSAAIYIYNLTVNNSTSLGIDASKYEAFYYKTLPDANSNLNPIASPQNYSTTSEETIYIRIRNKASNEFCNSVFSFKLVLDTPEIPKKPDTIELCDLIGGNQIDLSQNNTTVLDGKDPNMFNISYHSAEADALSNSNPLPSLYSIPPNPKTISIWVRMSNISNQSCFNITSFDIILNPRPVVDLLPNVTACSTYTLPSLTNGNYFTGTNGTGMPLFAGDIIDTGGSYYIFSSPDAKSCTNESSFTVTLVDEYTIPEDYCGVFIVPNPTEGNFYTESNGPAGSGTLLPAGTRLTTNQTVYYYAVVEGSICQDQPYNINIIPLPVVDTPTDVVTCTSYALPVLNNGEYYTAGNGNGSNLAAGTLITTSQTLYVYAIDGQCANEASFDITIIPAFANQSSCGSYTLPALSYANYYTQAAGAGTLIPSGTTITNSTTIYVFANTTTTPNCTTNLSFDVVIKPFPEVDQLNDVLRCKNDPYILPRLTNGTYHTGSNRTGNTLNEGDQISTSQTIYINNLVNDCTKESSFKIEIRDIPKLSILTDVTACTSYTIPNVNDGLFYSESQGKGTRLNPGQIITQTQTIYLYNQWPDLQTCSNENAITINIIGVTVDKPNDIRVCDSYTLPTLNSGDYYTLPGGKGNLLPDGTVISNTQTLYVYAKTGTRIVCEDESEFTVTVSKTPQLVQPNSVTACDYYTLPPLTEGDYFSDTKGGGTKYFTGDRIATNETLYIYATAADNSNCFDEKSFDVIIYPIKDLQLANGIVCVDYITGNVLNTFTANSNLDPSKYTVNWFLSGVLLGTGPSFTTDKEGTYDVIITTNSANTGSDCGYNPTTFRVEKSGPAIATAAISDAFTDVIDVTVTALVGYGEYEYKLDDGTFQDDPAFTNVSSGEHLIYINDKKGNCYTTILTITVLKYPKFFTPNNDGYNDYWNITDLATQPNSTVSIFDRYGKLLKRFNTATSGWDGRYNGADLPSDDYWFTVNYILDGKEKIFKSHFTLKR</sequence>
<dbReference type="Proteomes" id="UP000629963">
    <property type="component" value="Unassembled WGS sequence"/>
</dbReference>
<protein>
    <submittedName>
        <fullName evidence="2">T9SS type B sorting domain-containing protein</fullName>
    </submittedName>
</protein>
<evidence type="ECO:0000313" key="2">
    <source>
        <dbReference type="EMBL" id="MBC5840304.1"/>
    </source>
</evidence>
<comment type="caution">
    <text evidence="2">The sequence shown here is derived from an EMBL/GenBank/DDBJ whole genome shotgun (WGS) entry which is preliminary data.</text>
</comment>
<keyword evidence="1" id="KW-0732">Signal</keyword>
<evidence type="ECO:0000256" key="1">
    <source>
        <dbReference type="SAM" id="SignalP"/>
    </source>
</evidence>
<accession>A0ABR7J420</accession>
<proteinExistence type="predicted"/>
<dbReference type="NCBIfam" id="NF038133">
    <property type="entry name" value="choice_anch_L"/>
    <property type="match status" value="1"/>
</dbReference>
<dbReference type="Pfam" id="PF13585">
    <property type="entry name" value="CHU_C"/>
    <property type="match status" value="1"/>
</dbReference>
<feature type="signal peptide" evidence="1">
    <location>
        <begin position="1"/>
        <end position="18"/>
    </location>
</feature>
<gene>
    <name evidence="2" type="ORF">H8R23_02710</name>
</gene>
<evidence type="ECO:0000313" key="3">
    <source>
        <dbReference type="Proteomes" id="UP000629963"/>
    </source>
</evidence>
<dbReference type="EMBL" id="JACRUJ010000001">
    <property type="protein sequence ID" value="MBC5840304.1"/>
    <property type="molecule type" value="Genomic_DNA"/>
</dbReference>
<dbReference type="InterPro" id="IPR049804">
    <property type="entry name" value="Choice_anch_L"/>
</dbReference>
<organism evidence="2 3">
    <name type="scientific">Flavobacterium kayseriense</name>
    <dbReference type="NCBI Taxonomy" id="2764714"/>
    <lineage>
        <taxon>Bacteria</taxon>
        <taxon>Pseudomonadati</taxon>
        <taxon>Bacteroidota</taxon>
        <taxon>Flavobacteriia</taxon>
        <taxon>Flavobacteriales</taxon>
        <taxon>Flavobacteriaceae</taxon>
        <taxon>Flavobacterium</taxon>
    </lineage>
</organism>
<reference evidence="2 3" key="1">
    <citation type="submission" date="2020-08" db="EMBL/GenBank/DDBJ databases">
        <title>Description of novel Flavobacterium F-380 isolate.</title>
        <authorList>
            <person name="Saticioglu I.B."/>
            <person name="Duman M."/>
            <person name="Altun S."/>
        </authorList>
    </citation>
    <scope>NUCLEOTIDE SEQUENCE [LARGE SCALE GENOMIC DNA]</scope>
    <source>
        <strain evidence="2 3">F-380</strain>
    </source>
</reference>
<feature type="chain" id="PRO_5046934882" evidence="1">
    <location>
        <begin position="19"/>
        <end position="1347"/>
    </location>
</feature>